<dbReference type="EMBL" id="CP060705">
    <property type="protein sequence ID" value="QPH94910.1"/>
    <property type="molecule type" value="Genomic_DNA"/>
</dbReference>
<gene>
    <name evidence="1" type="ORF">CVT08_05560</name>
</gene>
<proteinExistence type="predicted"/>
<protein>
    <submittedName>
        <fullName evidence="1">Uncharacterized protein</fullName>
    </submittedName>
</protein>
<dbReference type="RefSeq" id="WP_103560449.1">
    <property type="nucleotide sequence ID" value="NZ_CABPTX010000010.1"/>
</dbReference>
<reference evidence="1 2" key="1">
    <citation type="journal article" date="2018" name="Emerg. Microbes Infect.">
        <title>Genomic analysis of oral Campylobacter concisus strains identified a potential bacterial molecular marker associated with active Crohn's disease.</title>
        <authorList>
            <person name="Liu F."/>
            <person name="Ma R."/>
            <person name="Tay C.Y.A."/>
            <person name="Octavia S."/>
            <person name="Lan R."/>
            <person name="Chung H.K.L."/>
            <person name="Riordan S.M."/>
            <person name="Grimm M.C."/>
            <person name="Leong R.W."/>
            <person name="Tanaka M.M."/>
            <person name="Connor S."/>
            <person name="Zhang L."/>
        </authorList>
    </citation>
    <scope>NUCLEOTIDE SEQUENCE [LARGE SCALE GENOMIC DNA]</scope>
    <source>
        <strain evidence="1 2">P13UCO-S1</strain>
    </source>
</reference>
<name>A0A7S9WVU5_9BACT</name>
<dbReference type="AlphaFoldDB" id="A0A7S9WVU5"/>
<sequence>MNRDYNKFERANEIMNELIKAPLPLESRELANISDRELSFLKSSVRLMVEYLDSLGCMIWHDDEVVCQIDEEEQRRARV</sequence>
<dbReference type="Proteomes" id="UP000594707">
    <property type="component" value="Chromosome"/>
</dbReference>
<organism evidence="1 2">
    <name type="scientific">Campylobacter concisus</name>
    <dbReference type="NCBI Taxonomy" id="199"/>
    <lineage>
        <taxon>Bacteria</taxon>
        <taxon>Pseudomonadati</taxon>
        <taxon>Campylobacterota</taxon>
        <taxon>Epsilonproteobacteria</taxon>
        <taxon>Campylobacterales</taxon>
        <taxon>Campylobacteraceae</taxon>
        <taxon>Campylobacter</taxon>
    </lineage>
</organism>
<evidence type="ECO:0000313" key="1">
    <source>
        <dbReference type="EMBL" id="QPH94910.1"/>
    </source>
</evidence>
<evidence type="ECO:0000313" key="2">
    <source>
        <dbReference type="Proteomes" id="UP000594707"/>
    </source>
</evidence>
<accession>A0A7S9WVU5</accession>